<gene>
    <name evidence="1" type="ORF">PUN28_007366</name>
</gene>
<reference evidence="1 2" key="1">
    <citation type="submission" date="2023-03" db="EMBL/GenBank/DDBJ databases">
        <title>High recombination rates correlate with genetic variation in Cardiocondyla obscurior ants.</title>
        <authorList>
            <person name="Errbii M."/>
        </authorList>
    </citation>
    <scope>NUCLEOTIDE SEQUENCE [LARGE SCALE GENOMIC DNA]</scope>
    <source>
        <strain evidence="1">Alpha-2009</strain>
        <tissue evidence="1">Whole body</tissue>
    </source>
</reference>
<keyword evidence="2" id="KW-1185">Reference proteome</keyword>
<comment type="caution">
    <text evidence="1">The sequence shown here is derived from an EMBL/GenBank/DDBJ whole genome shotgun (WGS) entry which is preliminary data.</text>
</comment>
<dbReference type="Proteomes" id="UP001430953">
    <property type="component" value="Unassembled WGS sequence"/>
</dbReference>
<evidence type="ECO:0000313" key="1">
    <source>
        <dbReference type="EMBL" id="KAL0122609.1"/>
    </source>
</evidence>
<organism evidence="1 2">
    <name type="scientific">Cardiocondyla obscurior</name>
    <dbReference type="NCBI Taxonomy" id="286306"/>
    <lineage>
        <taxon>Eukaryota</taxon>
        <taxon>Metazoa</taxon>
        <taxon>Ecdysozoa</taxon>
        <taxon>Arthropoda</taxon>
        <taxon>Hexapoda</taxon>
        <taxon>Insecta</taxon>
        <taxon>Pterygota</taxon>
        <taxon>Neoptera</taxon>
        <taxon>Endopterygota</taxon>
        <taxon>Hymenoptera</taxon>
        <taxon>Apocrita</taxon>
        <taxon>Aculeata</taxon>
        <taxon>Formicoidea</taxon>
        <taxon>Formicidae</taxon>
        <taxon>Myrmicinae</taxon>
        <taxon>Cardiocondyla</taxon>
    </lineage>
</organism>
<dbReference type="AlphaFoldDB" id="A0AAW2G6L0"/>
<evidence type="ECO:0000313" key="2">
    <source>
        <dbReference type="Proteomes" id="UP001430953"/>
    </source>
</evidence>
<dbReference type="EMBL" id="JADYXP020000006">
    <property type="protein sequence ID" value="KAL0122609.1"/>
    <property type="molecule type" value="Genomic_DNA"/>
</dbReference>
<accession>A0AAW2G6L0</accession>
<name>A0AAW2G6L0_9HYME</name>
<protein>
    <submittedName>
        <fullName evidence="1">Uncharacterized protein</fullName>
    </submittedName>
</protein>
<sequence>MTVRYNMVCSARLAYSTAENAKGKMCANKIAGTETSYERNDEEELGENKRKVPERREVIERSPREIRRFRHFNKIDETMCTVFQKHFTLLDIVLRSAFFLQSLSLITNAITRNTNVRKNDGGLSRTRGAIHVGRSVRSTGDITLSSRNTFSRRETKHKTTNSNRSARQPNVVLLARSLSAHAIVLMHSTSSRPFLRDSKIVAKKQRQLTINSRVTKIFFSDGIIFATRQRLYMQNRRDAV</sequence>
<proteinExistence type="predicted"/>